<evidence type="ECO:0000313" key="6">
    <source>
        <dbReference type="EMBL" id="KAH0862855.1"/>
    </source>
</evidence>
<evidence type="ECO:0000256" key="3">
    <source>
        <dbReference type="ARBA" id="ARBA00023242"/>
    </source>
</evidence>
<reference evidence="6 7" key="1">
    <citation type="submission" date="2021-05" db="EMBL/GenBank/DDBJ databases">
        <title>Genome Assembly of Synthetic Allotetraploid Brassica napus Reveals Homoeologous Exchanges between Subgenomes.</title>
        <authorList>
            <person name="Davis J.T."/>
        </authorList>
    </citation>
    <scope>NUCLEOTIDE SEQUENCE [LARGE SCALE GENOMIC DNA]</scope>
    <source>
        <strain evidence="7">cv. Da-Ae</strain>
        <tissue evidence="6">Seedling</tissue>
    </source>
</reference>
<gene>
    <name evidence="6" type="ORF">HID58_080066</name>
</gene>
<comment type="similarity">
    <text evidence="2">Belongs to the BRX family.</text>
</comment>
<feature type="compositionally biased region" description="Basic and acidic residues" evidence="4">
    <location>
        <begin position="1"/>
        <end position="12"/>
    </location>
</feature>
<evidence type="ECO:0000259" key="5">
    <source>
        <dbReference type="PROSITE" id="PS51514"/>
    </source>
</evidence>
<dbReference type="PANTHER" id="PTHR46058">
    <property type="entry name" value="PROTEIN BREVIS RADIX-LIKE 1"/>
    <property type="match status" value="1"/>
</dbReference>
<name>A0ABQ7Y3U7_BRANA</name>
<dbReference type="InterPro" id="IPR044532">
    <property type="entry name" value="BRX-like"/>
</dbReference>
<evidence type="ECO:0000256" key="1">
    <source>
        <dbReference type="ARBA" id="ARBA00004123"/>
    </source>
</evidence>
<sequence>MESARESKDWTPRHNFRPPGVNVPHHFYGRSSNYGHHGVPTMDAAQTTTFSRDEPPSVSNASEMQAEWIEEDETGVYITIRQQAEGTRELRRIRFRYNKHRKDFTVGVNRLMLKASDYSGYRFRIPV</sequence>
<organism evidence="6 7">
    <name type="scientific">Brassica napus</name>
    <name type="common">Rape</name>
    <dbReference type="NCBI Taxonomy" id="3708"/>
    <lineage>
        <taxon>Eukaryota</taxon>
        <taxon>Viridiplantae</taxon>
        <taxon>Streptophyta</taxon>
        <taxon>Embryophyta</taxon>
        <taxon>Tracheophyta</taxon>
        <taxon>Spermatophyta</taxon>
        <taxon>Magnoliopsida</taxon>
        <taxon>eudicotyledons</taxon>
        <taxon>Gunneridae</taxon>
        <taxon>Pentapetalae</taxon>
        <taxon>rosids</taxon>
        <taxon>malvids</taxon>
        <taxon>Brassicales</taxon>
        <taxon>Brassicaceae</taxon>
        <taxon>Brassiceae</taxon>
        <taxon>Brassica</taxon>
    </lineage>
</organism>
<dbReference type="Pfam" id="PF08381">
    <property type="entry name" value="BRX"/>
    <property type="match status" value="1"/>
</dbReference>
<evidence type="ECO:0000256" key="2">
    <source>
        <dbReference type="ARBA" id="ARBA00009057"/>
    </source>
</evidence>
<dbReference type="InterPro" id="IPR013591">
    <property type="entry name" value="Brevis_radix_dom"/>
</dbReference>
<proteinExistence type="inferred from homology"/>
<accession>A0ABQ7Y3U7</accession>
<protein>
    <recommendedName>
        <fullName evidence="5">BRX domain-containing protein</fullName>
    </recommendedName>
</protein>
<comment type="subcellular location">
    <subcellularLocation>
        <location evidence="1">Nucleus</location>
    </subcellularLocation>
</comment>
<feature type="domain" description="BRX" evidence="5">
    <location>
        <begin position="66"/>
        <end position="127"/>
    </location>
</feature>
<keyword evidence="7" id="KW-1185">Reference proteome</keyword>
<evidence type="ECO:0000256" key="4">
    <source>
        <dbReference type="SAM" id="MobiDB-lite"/>
    </source>
</evidence>
<keyword evidence="3" id="KW-0539">Nucleus</keyword>
<evidence type="ECO:0000313" key="7">
    <source>
        <dbReference type="Proteomes" id="UP000824890"/>
    </source>
</evidence>
<dbReference type="Proteomes" id="UP000824890">
    <property type="component" value="Unassembled WGS sequence"/>
</dbReference>
<comment type="caution">
    <text evidence="6">The sequence shown here is derived from an EMBL/GenBank/DDBJ whole genome shotgun (WGS) entry which is preliminary data.</text>
</comment>
<dbReference type="EMBL" id="JAGKQM010000018">
    <property type="protein sequence ID" value="KAH0862855.1"/>
    <property type="molecule type" value="Genomic_DNA"/>
</dbReference>
<feature type="region of interest" description="Disordered" evidence="4">
    <location>
        <begin position="1"/>
        <end position="41"/>
    </location>
</feature>
<dbReference type="PROSITE" id="PS51514">
    <property type="entry name" value="BRX"/>
    <property type="match status" value="1"/>
</dbReference>
<dbReference type="PANTHER" id="PTHR46058:SF21">
    <property type="entry name" value="BRX DOMAIN-CONTAINING PROTEIN"/>
    <property type="match status" value="1"/>
</dbReference>